<dbReference type="Pfam" id="PF13603">
    <property type="entry name" value="tRNA-synt_1_2"/>
    <property type="match status" value="1"/>
</dbReference>
<dbReference type="FunFam" id="3.90.740.10:FF:000012">
    <property type="entry name" value="Leucine--tRNA ligase"/>
    <property type="match status" value="1"/>
</dbReference>
<dbReference type="SUPFAM" id="SSF47323">
    <property type="entry name" value="Anticodon-binding domain of a subclass of class I aminoacyl-tRNA synthetases"/>
    <property type="match status" value="1"/>
</dbReference>
<dbReference type="FunFam" id="3.40.50.620:FF:000395">
    <property type="entry name" value="Leucine--tRNA ligase"/>
    <property type="match status" value="1"/>
</dbReference>
<dbReference type="AlphaFoldDB" id="A0A381N8V5"/>
<feature type="domain" description="Methionyl/Valyl/Leucyl/Isoleucyl-tRNA synthetase anticodon-binding" evidence="12">
    <location>
        <begin position="652"/>
        <end position="777"/>
    </location>
</feature>
<dbReference type="PROSITE" id="PS00178">
    <property type="entry name" value="AA_TRNA_LIGASE_I"/>
    <property type="match status" value="1"/>
</dbReference>
<evidence type="ECO:0000256" key="9">
    <source>
        <dbReference type="ARBA" id="ARBA00030520"/>
    </source>
</evidence>
<reference evidence="15" key="1">
    <citation type="submission" date="2018-05" db="EMBL/GenBank/DDBJ databases">
        <authorList>
            <person name="Lanie J.A."/>
            <person name="Ng W.-L."/>
            <person name="Kazmierczak K.M."/>
            <person name="Andrzejewski T.M."/>
            <person name="Davidsen T.M."/>
            <person name="Wayne K.J."/>
            <person name="Tettelin H."/>
            <person name="Glass J.I."/>
            <person name="Rusch D."/>
            <person name="Podicherti R."/>
            <person name="Tsui H.-C.T."/>
            <person name="Winkler M.E."/>
        </authorList>
    </citation>
    <scope>NUCLEOTIDE SEQUENCE</scope>
</reference>
<evidence type="ECO:0000256" key="3">
    <source>
        <dbReference type="ARBA" id="ARBA00022490"/>
    </source>
</evidence>
<dbReference type="InterPro" id="IPR009008">
    <property type="entry name" value="Val/Leu/Ile-tRNA-synth_edit"/>
</dbReference>
<evidence type="ECO:0000256" key="5">
    <source>
        <dbReference type="ARBA" id="ARBA00022741"/>
    </source>
</evidence>
<evidence type="ECO:0000313" key="15">
    <source>
        <dbReference type="EMBL" id="SUZ50148.1"/>
    </source>
</evidence>
<dbReference type="GO" id="GO:0005829">
    <property type="term" value="C:cytosol"/>
    <property type="evidence" value="ECO:0007669"/>
    <property type="project" value="TreeGrafter"/>
</dbReference>
<accession>A0A381N8V5</accession>
<dbReference type="GO" id="GO:0002161">
    <property type="term" value="F:aminoacyl-tRNA deacylase activity"/>
    <property type="evidence" value="ECO:0007669"/>
    <property type="project" value="InterPro"/>
</dbReference>
<dbReference type="InterPro" id="IPR002302">
    <property type="entry name" value="Leu-tRNA-ligase"/>
</dbReference>
<dbReference type="FunFam" id="1.10.730.10:FF:000003">
    <property type="entry name" value="Leucine--tRNA ligase"/>
    <property type="match status" value="1"/>
</dbReference>
<dbReference type="HAMAP" id="MF_00049_B">
    <property type="entry name" value="Leu_tRNA_synth_B"/>
    <property type="match status" value="1"/>
</dbReference>
<evidence type="ECO:0000256" key="8">
    <source>
        <dbReference type="ARBA" id="ARBA00023146"/>
    </source>
</evidence>
<dbReference type="InterPro" id="IPR013155">
    <property type="entry name" value="M/V/L/I-tRNA-synth_anticd-bd"/>
</dbReference>
<keyword evidence="6" id="KW-0067">ATP-binding</keyword>
<dbReference type="GO" id="GO:0006429">
    <property type="term" value="P:leucyl-tRNA aminoacylation"/>
    <property type="evidence" value="ECO:0007669"/>
    <property type="project" value="InterPro"/>
</dbReference>
<dbReference type="NCBIfam" id="TIGR00396">
    <property type="entry name" value="leuS_bact"/>
    <property type="match status" value="1"/>
</dbReference>
<comment type="catalytic activity">
    <reaction evidence="10">
        <text>tRNA(Leu) + L-leucine + ATP = L-leucyl-tRNA(Leu) + AMP + diphosphate</text>
        <dbReference type="Rhea" id="RHEA:11688"/>
        <dbReference type="Rhea" id="RHEA-COMP:9613"/>
        <dbReference type="Rhea" id="RHEA-COMP:9622"/>
        <dbReference type="ChEBI" id="CHEBI:30616"/>
        <dbReference type="ChEBI" id="CHEBI:33019"/>
        <dbReference type="ChEBI" id="CHEBI:57427"/>
        <dbReference type="ChEBI" id="CHEBI:78442"/>
        <dbReference type="ChEBI" id="CHEBI:78494"/>
        <dbReference type="ChEBI" id="CHEBI:456215"/>
        <dbReference type="EC" id="6.1.1.4"/>
    </reaction>
</comment>
<keyword evidence="8" id="KW-0030">Aminoacyl-tRNA synthetase</keyword>
<comment type="similarity">
    <text evidence="1">Belongs to the class-I aminoacyl-tRNA synthetase family.</text>
</comment>
<dbReference type="FunFam" id="3.40.50.620:FF:000056">
    <property type="entry name" value="Leucine--tRNA ligase"/>
    <property type="match status" value="1"/>
</dbReference>
<organism evidence="15">
    <name type="scientific">marine metagenome</name>
    <dbReference type="NCBI Taxonomy" id="408172"/>
    <lineage>
        <taxon>unclassified sequences</taxon>
        <taxon>metagenomes</taxon>
        <taxon>ecological metagenomes</taxon>
    </lineage>
</organism>
<sequence>MTTQYEPKKIEKEAQEFWEKERCFEVDETSDKEKFYCLTMFPYPSGQLHMGHVRVFTISDVIARYQRMLGKHVMQPMGWDAFGMPAENAAIERDIPPAEWTYQNIDYMRSQLKRLGYAYDWTRELTTCKPEYYRWEQWLFTRLFKKGLVYRKNSIVNWDPVDQTVLANEQVIDGRGWRSDAVIERREIPQWFMKITDYAEELLSYLDRLDGWPESVKTMQRNWIGRSEGIDITFKVDEKLTLSAYTTRPDTLMGVTYLAVAGEHLLAKKIASTNPKVADFIAECKKNHAVEAAIETMEKKGMPLGIDAIHPITGEKIPLWVANFVLMNYGTGVVMGVPGHDQRDWDFAKEYKITINQVIKPSDGSKIDINIAPYLEYGVLINSNEYNGLDSHQAFDAIAEYLEKENKGKRTINFRLRDWGISRQRYWGTPIPIIYCDDCGTVAVPEEQLPVVLPEKVKFKGIGSPLKNMSDFYHTDCPKCGNIAKRETDTFDTFFESSWYFSRYACPGSDRMLDDREAYWMPVDQYTGGIEHAILHLLYSRFFQKLLRDEGLSSADEPFTNLLTQGMVLKDGAKMSKAKGNTVDPQELIDKYGADTVRLFMISAASPEQALEWSDKGVQGAYRFLKKLWVLIEKHCSEDPLKPIDDLNGNQKELRYKTHSTIVKVSDDIGRRYKFNTAIAAIMELLNSVTRFDDDSHKGRSVVRESLETIILLLSPIVPHICHELWKKLNYKTSLIDEKWPNADKLALAKDSIEIVVQVNGKLRSRIIVDVNADEEKIKSLVIKDKNVQRYIGKNKVKNIIIVPGRLVNVVV</sequence>
<evidence type="ECO:0000259" key="13">
    <source>
        <dbReference type="Pfam" id="PF09334"/>
    </source>
</evidence>
<evidence type="ECO:0000256" key="6">
    <source>
        <dbReference type="ARBA" id="ARBA00022840"/>
    </source>
</evidence>
<dbReference type="Pfam" id="PF09334">
    <property type="entry name" value="tRNA-synt_1g"/>
    <property type="match status" value="1"/>
</dbReference>
<protein>
    <recommendedName>
        <fullName evidence="2">leucine--tRNA ligase</fullName>
        <ecNumber evidence="2">6.1.1.4</ecNumber>
    </recommendedName>
    <alternativeName>
        <fullName evidence="9">Leucyl-tRNA synthetase</fullName>
    </alternativeName>
</protein>
<keyword evidence="4" id="KW-0436">Ligase</keyword>
<evidence type="ECO:0000256" key="2">
    <source>
        <dbReference type="ARBA" id="ARBA00013164"/>
    </source>
</evidence>
<feature type="domain" description="Leucyl-tRNA synthetase editing" evidence="14">
    <location>
        <begin position="221"/>
        <end position="403"/>
    </location>
</feature>
<keyword evidence="5" id="KW-0547">Nucleotide-binding</keyword>
<dbReference type="GO" id="GO:0004823">
    <property type="term" value="F:leucine-tRNA ligase activity"/>
    <property type="evidence" value="ECO:0007669"/>
    <property type="project" value="UniProtKB-EC"/>
</dbReference>
<dbReference type="SUPFAM" id="SSF50677">
    <property type="entry name" value="ValRS/IleRS/LeuRS editing domain"/>
    <property type="match status" value="1"/>
</dbReference>
<dbReference type="InterPro" id="IPR014729">
    <property type="entry name" value="Rossmann-like_a/b/a_fold"/>
</dbReference>
<dbReference type="Gene3D" id="3.10.20.590">
    <property type="match status" value="1"/>
</dbReference>
<keyword evidence="7" id="KW-0648">Protein biosynthesis</keyword>
<evidence type="ECO:0000259" key="12">
    <source>
        <dbReference type="Pfam" id="PF08264"/>
    </source>
</evidence>
<evidence type="ECO:0000256" key="7">
    <source>
        <dbReference type="ARBA" id="ARBA00022917"/>
    </source>
</evidence>
<dbReference type="InterPro" id="IPR002300">
    <property type="entry name" value="aa-tRNA-synth_Ia"/>
</dbReference>
<evidence type="ECO:0000256" key="10">
    <source>
        <dbReference type="ARBA" id="ARBA00047469"/>
    </source>
</evidence>
<dbReference type="InterPro" id="IPR001412">
    <property type="entry name" value="aa-tRNA-synth_I_CS"/>
</dbReference>
<dbReference type="EMBL" id="UINC01000155">
    <property type="protein sequence ID" value="SUZ50148.1"/>
    <property type="molecule type" value="Genomic_DNA"/>
</dbReference>
<gene>
    <name evidence="15" type="ORF">METZ01_LOCUS3002</name>
</gene>
<dbReference type="Pfam" id="PF08264">
    <property type="entry name" value="Anticodon_1"/>
    <property type="match status" value="1"/>
</dbReference>
<dbReference type="SUPFAM" id="SSF52374">
    <property type="entry name" value="Nucleotidylyl transferase"/>
    <property type="match status" value="1"/>
</dbReference>
<dbReference type="PANTHER" id="PTHR43740">
    <property type="entry name" value="LEUCYL-TRNA SYNTHETASE"/>
    <property type="match status" value="1"/>
</dbReference>
<dbReference type="Gene3D" id="3.40.50.620">
    <property type="entry name" value="HUPs"/>
    <property type="match status" value="2"/>
</dbReference>
<evidence type="ECO:0000256" key="4">
    <source>
        <dbReference type="ARBA" id="ARBA00022598"/>
    </source>
</evidence>
<proteinExistence type="inferred from homology"/>
<dbReference type="CDD" id="cd07958">
    <property type="entry name" value="Anticodon_Ia_Leu_BEm"/>
    <property type="match status" value="1"/>
</dbReference>
<dbReference type="Gene3D" id="1.10.730.10">
    <property type="entry name" value="Isoleucyl-tRNA Synthetase, Domain 1"/>
    <property type="match status" value="1"/>
</dbReference>
<evidence type="ECO:0000259" key="11">
    <source>
        <dbReference type="Pfam" id="PF00133"/>
    </source>
</evidence>
<dbReference type="GO" id="GO:0005524">
    <property type="term" value="F:ATP binding"/>
    <property type="evidence" value="ECO:0007669"/>
    <property type="project" value="UniProtKB-KW"/>
</dbReference>
<name>A0A381N8V5_9ZZZZ</name>
<dbReference type="Pfam" id="PF00133">
    <property type="entry name" value="tRNA-synt_1"/>
    <property type="match status" value="1"/>
</dbReference>
<dbReference type="InterPro" id="IPR025709">
    <property type="entry name" value="Leu_tRNA-synth_edit"/>
</dbReference>
<dbReference type="CDD" id="cd00812">
    <property type="entry name" value="LeuRS_core"/>
    <property type="match status" value="1"/>
</dbReference>
<feature type="domain" description="Methionyl/Leucyl tRNA synthetase" evidence="13">
    <location>
        <begin position="39"/>
        <end position="171"/>
    </location>
</feature>
<dbReference type="PRINTS" id="PR00985">
    <property type="entry name" value="TRNASYNTHLEU"/>
</dbReference>
<dbReference type="EC" id="6.1.1.4" evidence="2"/>
<evidence type="ECO:0000259" key="14">
    <source>
        <dbReference type="Pfam" id="PF13603"/>
    </source>
</evidence>
<evidence type="ECO:0000256" key="1">
    <source>
        <dbReference type="ARBA" id="ARBA00005594"/>
    </source>
</evidence>
<dbReference type="InterPro" id="IPR009080">
    <property type="entry name" value="tRNAsynth_Ia_anticodon-bd"/>
</dbReference>
<dbReference type="InterPro" id="IPR015413">
    <property type="entry name" value="Methionyl/Leucyl_tRNA_Synth"/>
</dbReference>
<dbReference type="PANTHER" id="PTHR43740:SF2">
    <property type="entry name" value="LEUCINE--TRNA LIGASE, MITOCHONDRIAL"/>
    <property type="match status" value="1"/>
</dbReference>
<keyword evidence="3" id="KW-0963">Cytoplasm</keyword>
<feature type="domain" description="Aminoacyl-tRNA synthetase class Ia" evidence="11">
    <location>
        <begin position="416"/>
        <end position="613"/>
    </location>
</feature>